<gene>
    <name evidence="15" type="primary">HOP1</name>
    <name evidence="15" type="ORF">SDJN03_10022</name>
</gene>
<dbReference type="PROSITE" id="PS51005">
    <property type="entry name" value="NAC"/>
    <property type="match status" value="1"/>
</dbReference>
<protein>
    <submittedName>
        <fullName evidence="15">Hsp70-Hsp90 organizing protein 1</fullName>
    </submittedName>
</protein>
<feature type="compositionally biased region" description="Basic and acidic residues" evidence="13">
    <location>
        <begin position="1025"/>
        <end position="1037"/>
    </location>
</feature>
<evidence type="ECO:0000313" key="15">
    <source>
        <dbReference type="EMBL" id="KAG6596842.1"/>
    </source>
</evidence>
<dbReference type="FunFam" id="1.25.40.10:FF:000020">
    <property type="entry name" value="Stress-induced phosphoprotein 1"/>
    <property type="match status" value="1"/>
</dbReference>
<name>A0AAV6NGX7_9ROSI</name>
<feature type="compositionally biased region" description="Basic and acidic residues" evidence="13">
    <location>
        <begin position="238"/>
        <end position="256"/>
    </location>
</feature>
<dbReference type="PROSITE" id="PS50293">
    <property type="entry name" value="TPR_REGION"/>
    <property type="match status" value="1"/>
</dbReference>
<feature type="repeat" description="TPR" evidence="11">
    <location>
        <begin position="2"/>
        <end position="35"/>
    </location>
</feature>
<dbReference type="GO" id="GO:0005634">
    <property type="term" value="C:nucleus"/>
    <property type="evidence" value="ECO:0007669"/>
    <property type="project" value="UniProtKB-SubCell"/>
</dbReference>
<dbReference type="FunFam" id="1.25.40.10:FF:000010">
    <property type="entry name" value="Stress-induced phosphoprotein 1"/>
    <property type="match status" value="1"/>
</dbReference>
<accession>A0AAV6NGX7</accession>
<dbReference type="GO" id="GO:0006355">
    <property type="term" value="P:regulation of DNA-templated transcription"/>
    <property type="evidence" value="ECO:0007669"/>
    <property type="project" value="InterPro"/>
</dbReference>
<sequence length="1047" mass="119486">MADEAKAKGNAAFSAGDFSAAVRHFSDAIQLAPTNHVLYSNRSASYASLHQYSEALVDAEKTVELKPDWPKGYGRLGAAHLGLGEHEAAVTAYKKGLEIDPSNEALKSGLADAQSAASRSRPVPPPNPFGNVFSGPEMWAKLTADPTTRAFLQQPDFLNIMQDIQRNPNSINMHLKDQRVMAALGVLLNLKLHNPGEEKADVPEASSSPAERKRSAEAEPVKEPEPEPEPMEAVEEEKEAKEKKLQAQKEKEAGNAAYKKKDFEKAINHYTKAFELNDEDISFLTNRAAVYLEMGKYEDCIKDCDKAVERGRELRSDFKMIARALTRKGTAYVKLAKCSKDYDIAIETFQKALTEHRNPDTLKKLNDAEKAKKDLEQQEYFDPKIADEEREKGNECFKQQQFPEAVKHYTESLRRNPKDAKAYSNRAACYTKLGALPEGLKDAEKCIQLDPTFVKGYTRKGAVQFFMKEYEKALETYQEGLKHDPKNQELLDGMRRCVEQVNKASRGDLTPEELKERQAKAMQDPEIQNILTDPVMRQVLTDFQENPKAAQEHTKNPMTGPCFPPVVCLGSIMGDFSIQISSNLVDMLIVDTEKPKRTPRRNRTKAPQESKKPQIKVDQKHTSDDSGMLKGGSRSDGWPHRPPPLHPANAEIDAIQSVLQESEKVVEKLQKQEDNLRQEVTQRAKELHEKEFKLPYQNPMPCLAESEACFQCYKEYPNDLLKCGRLVKSFANLRRRDEEACCSRRFGEKKFRVSKGGSKQVDREMNTILHVPPGFRFHPTDEELIDYYLRKKVGSKRIDVDVIKDVDLYKIEPWDLQELCRMGGQDQEDWYFFSHKDKKYPTSTRTNRATKEGFWKATGRDKAIYSRYGHGLIGMRKTLVFYRGRAPNGQKSDWIMHEYRLETSENEGWVVCKVFKKKMTTAQKMGDYESPYWQDDQISFMPQIDSPNQISHPCKHEIDHLHFAVFDDAFPQLPRHLELNSDMSSCSYDPRSNAPSSSQTFFHGVDNKLMDWQAMDRYVASQLSTDRDDHHGRDEANYSHPTKYASE</sequence>
<dbReference type="InterPro" id="IPR019734">
    <property type="entry name" value="TPR_rpt"/>
</dbReference>
<feature type="compositionally biased region" description="Acidic residues" evidence="13">
    <location>
        <begin position="226"/>
        <end position="237"/>
    </location>
</feature>
<evidence type="ECO:0000256" key="11">
    <source>
        <dbReference type="PROSITE-ProRule" id="PRU00339"/>
    </source>
</evidence>
<evidence type="ECO:0000256" key="4">
    <source>
        <dbReference type="ARBA" id="ARBA00022553"/>
    </source>
</evidence>
<feature type="repeat" description="TPR" evidence="11">
    <location>
        <begin position="420"/>
        <end position="453"/>
    </location>
</feature>
<comment type="subcellular location">
    <subcellularLocation>
        <location evidence="2">Cytoplasm</location>
    </subcellularLocation>
    <subcellularLocation>
        <location evidence="1">Nucleus</location>
    </subcellularLocation>
</comment>
<dbReference type="InterPro" id="IPR006636">
    <property type="entry name" value="STI1_HS-bd"/>
</dbReference>
<evidence type="ECO:0000256" key="7">
    <source>
        <dbReference type="ARBA" id="ARBA00022990"/>
    </source>
</evidence>
<dbReference type="PANTHER" id="PTHR22904:SF533">
    <property type="entry name" value="HSP70-HSP90 ORGANIZING PROTEIN 3"/>
    <property type="match status" value="1"/>
</dbReference>
<feature type="compositionally biased region" description="Basic and acidic residues" evidence="13">
    <location>
        <begin position="606"/>
        <end position="624"/>
    </location>
</feature>
<feature type="repeat" description="TPR" evidence="11">
    <location>
        <begin position="386"/>
        <end position="419"/>
    </location>
</feature>
<keyword evidence="16" id="KW-1185">Reference proteome</keyword>
<dbReference type="FunFam" id="1.25.40.10:FF:000102">
    <property type="entry name" value="hsp70-Hsp90 organizing protein 3-like"/>
    <property type="match status" value="1"/>
</dbReference>
<keyword evidence="4" id="KW-0597">Phosphoprotein</keyword>
<feature type="coiled-coil region" evidence="12">
    <location>
        <begin position="652"/>
        <end position="686"/>
    </location>
</feature>
<dbReference type="Proteomes" id="UP000685013">
    <property type="component" value="Chromosome 6"/>
</dbReference>
<evidence type="ECO:0000259" key="14">
    <source>
        <dbReference type="PROSITE" id="PS51005"/>
    </source>
</evidence>
<dbReference type="Pfam" id="PF02365">
    <property type="entry name" value="NAM"/>
    <property type="match status" value="1"/>
</dbReference>
<keyword evidence="5" id="KW-0677">Repeat</keyword>
<evidence type="ECO:0000256" key="10">
    <source>
        <dbReference type="ARBA" id="ARBA00023242"/>
    </source>
</evidence>
<evidence type="ECO:0000256" key="8">
    <source>
        <dbReference type="ARBA" id="ARBA00023016"/>
    </source>
</evidence>
<evidence type="ECO:0000256" key="2">
    <source>
        <dbReference type="ARBA" id="ARBA00004496"/>
    </source>
</evidence>
<feature type="repeat" description="TPR" evidence="11">
    <location>
        <begin position="70"/>
        <end position="103"/>
    </location>
</feature>
<evidence type="ECO:0000256" key="5">
    <source>
        <dbReference type="ARBA" id="ARBA00022737"/>
    </source>
</evidence>
<proteinExistence type="predicted"/>
<dbReference type="Pfam" id="PF17830">
    <property type="entry name" value="STI1-HOP_DP"/>
    <property type="match status" value="2"/>
</dbReference>
<dbReference type="PROSITE" id="PS50005">
    <property type="entry name" value="TPR"/>
    <property type="match status" value="6"/>
</dbReference>
<dbReference type="GO" id="GO:0005737">
    <property type="term" value="C:cytoplasm"/>
    <property type="evidence" value="ECO:0007669"/>
    <property type="project" value="UniProtKB-SubCell"/>
</dbReference>
<dbReference type="EMBL" id="JAGKQH010000006">
    <property type="protein sequence ID" value="KAG6596842.1"/>
    <property type="molecule type" value="Genomic_DNA"/>
</dbReference>
<feature type="domain" description="NAC" evidence="14">
    <location>
        <begin position="771"/>
        <end position="917"/>
    </location>
</feature>
<keyword evidence="12" id="KW-0175">Coiled coil</keyword>
<evidence type="ECO:0000313" key="16">
    <source>
        <dbReference type="Proteomes" id="UP000685013"/>
    </source>
</evidence>
<feature type="repeat" description="TPR" evidence="11">
    <location>
        <begin position="454"/>
        <end position="487"/>
    </location>
</feature>
<keyword evidence="8" id="KW-0346">Stress response</keyword>
<dbReference type="GO" id="GO:0003677">
    <property type="term" value="F:DNA binding"/>
    <property type="evidence" value="ECO:0007669"/>
    <property type="project" value="InterPro"/>
</dbReference>
<dbReference type="SMART" id="SM00727">
    <property type="entry name" value="STI1"/>
    <property type="match status" value="2"/>
</dbReference>
<dbReference type="SMART" id="SM00028">
    <property type="entry name" value="TPR"/>
    <property type="match status" value="9"/>
</dbReference>
<feature type="region of interest" description="Disordered" evidence="13">
    <location>
        <begin position="108"/>
        <end position="132"/>
    </location>
</feature>
<dbReference type="Pfam" id="PF00515">
    <property type="entry name" value="TPR_1"/>
    <property type="match status" value="2"/>
</dbReference>
<feature type="region of interest" description="Disordered" evidence="13">
    <location>
        <begin position="195"/>
        <end position="256"/>
    </location>
</feature>
<feature type="region of interest" description="Disordered" evidence="13">
    <location>
        <begin position="591"/>
        <end position="648"/>
    </location>
</feature>
<keyword evidence="6 11" id="KW-0802">TPR repeat</keyword>
<feature type="repeat" description="TPR" evidence="11">
    <location>
        <begin position="247"/>
        <end position="280"/>
    </location>
</feature>
<evidence type="ECO:0000256" key="9">
    <source>
        <dbReference type="ARBA" id="ARBA00023186"/>
    </source>
</evidence>
<dbReference type="InterPro" id="IPR003441">
    <property type="entry name" value="NAC-dom"/>
</dbReference>
<organism evidence="15 16">
    <name type="scientific">Cucurbita argyrosperma subsp. sororia</name>
    <dbReference type="NCBI Taxonomy" id="37648"/>
    <lineage>
        <taxon>Eukaryota</taxon>
        <taxon>Viridiplantae</taxon>
        <taxon>Streptophyta</taxon>
        <taxon>Embryophyta</taxon>
        <taxon>Tracheophyta</taxon>
        <taxon>Spermatophyta</taxon>
        <taxon>Magnoliopsida</taxon>
        <taxon>eudicotyledons</taxon>
        <taxon>Gunneridae</taxon>
        <taxon>Pentapetalae</taxon>
        <taxon>rosids</taxon>
        <taxon>fabids</taxon>
        <taxon>Cucurbitales</taxon>
        <taxon>Cucurbitaceae</taxon>
        <taxon>Cucurbiteae</taxon>
        <taxon>Cucurbita</taxon>
    </lineage>
</organism>
<feature type="compositionally biased region" description="Basic and acidic residues" evidence="13">
    <location>
        <begin position="210"/>
        <end position="225"/>
    </location>
</feature>
<evidence type="ECO:0000256" key="1">
    <source>
        <dbReference type="ARBA" id="ARBA00004123"/>
    </source>
</evidence>
<dbReference type="Pfam" id="PF13414">
    <property type="entry name" value="TPR_11"/>
    <property type="match status" value="2"/>
</dbReference>
<feature type="non-terminal residue" evidence="15">
    <location>
        <position position="1"/>
    </location>
</feature>
<evidence type="ECO:0000256" key="6">
    <source>
        <dbReference type="ARBA" id="ARBA00022803"/>
    </source>
</evidence>
<comment type="caution">
    <text evidence="15">The sequence shown here is derived from an EMBL/GenBank/DDBJ whole genome shotgun (WGS) entry which is preliminary data.</text>
</comment>
<dbReference type="GO" id="GO:0051879">
    <property type="term" value="F:Hsp90 protein binding"/>
    <property type="evidence" value="ECO:0007669"/>
    <property type="project" value="TreeGrafter"/>
</dbReference>
<evidence type="ECO:0000256" key="12">
    <source>
        <dbReference type="SAM" id="Coils"/>
    </source>
</evidence>
<dbReference type="InterPro" id="IPR041243">
    <property type="entry name" value="STI1/HOP_DP"/>
</dbReference>
<dbReference type="AlphaFoldDB" id="A0AAV6NGX7"/>
<dbReference type="FunFam" id="1.10.260.100:FF:000002">
    <property type="entry name" value="Stress-induced-phosphoprotein 1 (Hsp70/Hsp90-organizing)"/>
    <property type="match status" value="1"/>
</dbReference>
<keyword evidence="10" id="KW-0539">Nucleus</keyword>
<keyword evidence="9" id="KW-0143">Chaperone</keyword>
<dbReference type="FunFam" id="1.10.260.100:FF:000004">
    <property type="entry name" value="Putative stress-induced-phosphoprotein 1"/>
    <property type="match status" value="1"/>
</dbReference>
<dbReference type="PANTHER" id="PTHR22904">
    <property type="entry name" value="TPR REPEAT CONTAINING PROTEIN"/>
    <property type="match status" value="1"/>
</dbReference>
<keyword evidence="7" id="KW-0007">Acetylation</keyword>
<feature type="region of interest" description="Disordered" evidence="13">
    <location>
        <begin position="1023"/>
        <end position="1047"/>
    </location>
</feature>
<evidence type="ECO:0000256" key="3">
    <source>
        <dbReference type="ARBA" id="ARBA00022490"/>
    </source>
</evidence>
<reference evidence="15 16" key="1">
    <citation type="journal article" date="2021" name="Hortic Res">
        <title>The domestication of Cucurbita argyrosperma as revealed by the genome of its wild relative.</title>
        <authorList>
            <person name="Barrera-Redondo J."/>
            <person name="Sanchez-de la Vega G."/>
            <person name="Aguirre-Liguori J.A."/>
            <person name="Castellanos-Morales G."/>
            <person name="Gutierrez-Guerrero Y.T."/>
            <person name="Aguirre-Dugua X."/>
            <person name="Aguirre-Planter E."/>
            <person name="Tenaillon M.I."/>
            <person name="Lira-Saade R."/>
            <person name="Eguiarte L.E."/>
        </authorList>
    </citation>
    <scope>NUCLEOTIDE SEQUENCE [LARGE SCALE GENOMIC DNA]</scope>
    <source>
        <strain evidence="15">JBR-2021</strain>
    </source>
</reference>
<keyword evidence="3" id="KW-0963">Cytoplasm</keyword>
<evidence type="ECO:0000256" key="13">
    <source>
        <dbReference type="SAM" id="MobiDB-lite"/>
    </source>
</evidence>